<dbReference type="EMBL" id="DVMT01000059">
    <property type="protein sequence ID" value="HIU40812.1"/>
    <property type="molecule type" value="Genomic_DNA"/>
</dbReference>
<dbReference type="GO" id="GO:0005829">
    <property type="term" value="C:cytosol"/>
    <property type="evidence" value="ECO:0007669"/>
    <property type="project" value="TreeGrafter"/>
</dbReference>
<evidence type="ECO:0000313" key="11">
    <source>
        <dbReference type="Proteomes" id="UP000824074"/>
    </source>
</evidence>
<dbReference type="SMART" id="SM00955">
    <property type="entry name" value="RNB"/>
    <property type="match status" value="1"/>
</dbReference>
<dbReference type="InterPro" id="IPR012340">
    <property type="entry name" value="NA-bd_OB-fold"/>
</dbReference>
<dbReference type="Proteomes" id="UP000824074">
    <property type="component" value="Unassembled WGS sequence"/>
</dbReference>
<dbReference type="InterPro" id="IPR013223">
    <property type="entry name" value="RNase_B_OB_dom"/>
</dbReference>
<keyword evidence="6 8" id="KW-0269">Exonuclease</keyword>
<comment type="caution">
    <text evidence="10">The sequence shown here is derived from an EMBL/GenBank/DDBJ whole genome shotgun (WGS) entry which is preliminary data.</text>
</comment>
<evidence type="ECO:0000256" key="7">
    <source>
        <dbReference type="ARBA" id="ARBA00022884"/>
    </source>
</evidence>
<gene>
    <name evidence="8 10" type="primary">rnr</name>
    <name evidence="10" type="ORF">IAB68_05895</name>
</gene>
<dbReference type="InterPro" id="IPR011129">
    <property type="entry name" value="CSD"/>
</dbReference>
<dbReference type="GO" id="GO:0008859">
    <property type="term" value="F:exoribonuclease II activity"/>
    <property type="evidence" value="ECO:0007669"/>
    <property type="project" value="UniProtKB-UniRule"/>
</dbReference>
<protein>
    <recommendedName>
        <fullName evidence="8">Ribonuclease R</fullName>
        <shortName evidence="8">RNase R</shortName>
        <ecNumber evidence="8">3.1.13.1</ecNumber>
    </recommendedName>
</protein>
<dbReference type="InterPro" id="IPR022966">
    <property type="entry name" value="RNase_II/R_CS"/>
</dbReference>
<dbReference type="HAMAP" id="MF_01895">
    <property type="entry name" value="RNase_R"/>
    <property type="match status" value="1"/>
</dbReference>
<dbReference type="PANTHER" id="PTHR23355">
    <property type="entry name" value="RIBONUCLEASE"/>
    <property type="match status" value="1"/>
</dbReference>
<sequence length="714" mass="81529">MKDKILNLLKENNRTYTAFELKDALGLNTTEEIREMLDCLNELESDLTIYHTNKDKYIAFEYSHLKKGKIDVSEKGFGFVLMDDEDDIHVDKEHLNGAQDGDMVIVEIIGSAHGEKKEGRVLRIAKRSYGPIVGEYSSNNGNPTVIVSDKKFKQKIVLTKESIKNAVDGHIVLLNVIKELDHNTILAEIKTIIGHKNDVGVDVEAIIYKHAFSPKFPDEVLEELDSIPDSVREEDKKGRRDLTDQTIFTIDGDDTKDIDDAISIKKLKNGNYELGVHIADVSYYVKPGTKLYDEAYERGTSVYLVDRVVPMLPHKLSNGICSLNPGVERLAVSCVMEIDEKGNVARHDIFESVIKSRIQMTYKKVNKWLDEGIVEEGYDLFTKDLSMMKELADIIRQRRERNGAIDFDTDEAKIIADDKGKPVDVVLRERSSGEKLIEDFMIAANETVASHIYYMDLPFIYRVHGTPKEEKVNDFLNFVSSLGYKITGKVNIKYPSSIQHILDQLKDKKEYKILATLMLRSMQKAVYQTDNIGHFGLASKIYTHFTSPIRRFPDTTVHRLLRTYLFKNDESKKTVDYFKEYLPVLAEHASQKERDAIDCEREVDDMKMAEYMMDHIGEEFTGMISGVTSFGMFVELPNMIEGLVHISDIKGDYYNYDEATMSLVGQKHKKRYRIGDEVTVICTSASKEEAYIDFELKDESSDGSDKEKKEEKTS</sequence>
<dbReference type="Pfam" id="PF00773">
    <property type="entry name" value="RNB"/>
    <property type="match status" value="1"/>
</dbReference>
<keyword evidence="7 8" id="KW-0694">RNA-binding</keyword>
<dbReference type="PROSITE" id="PS01175">
    <property type="entry name" value="RIBONUCLEASE_II"/>
    <property type="match status" value="1"/>
</dbReference>
<evidence type="ECO:0000256" key="5">
    <source>
        <dbReference type="ARBA" id="ARBA00022801"/>
    </source>
</evidence>
<dbReference type="SMART" id="SM00316">
    <property type="entry name" value="S1"/>
    <property type="match status" value="1"/>
</dbReference>
<evidence type="ECO:0000259" key="9">
    <source>
        <dbReference type="PROSITE" id="PS50126"/>
    </source>
</evidence>
<name>A0A9D1LJD2_9FIRM</name>
<dbReference type="GO" id="GO:0006402">
    <property type="term" value="P:mRNA catabolic process"/>
    <property type="evidence" value="ECO:0007669"/>
    <property type="project" value="TreeGrafter"/>
</dbReference>
<evidence type="ECO:0000256" key="8">
    <source>
        <dbReference type="HAMAP-Rule" id="MF_01895"/>
    </source>
</evidence>
<reference evidence="10" key="2">
    <citation type="journal article" date="2021" name="PeerJ">
        <title>Extensive microbial diversity within the chicken gut microbiome revealed by metagenomics and culture.</title>
        <authorList>
            <person name="Gilroy R."/>
            <person name="Ravi A."/>
            <person name="Getino M."/>
            <person name="Pursley I."/>
            <person name="Horton D.L."/>
            <person name="Alikhan N.F."/>
            <person name="Baker D."/>
            <person name="Gharbi K."/>
            <person name="Hall N."/>
            <person name="Watson M."/>
            <person name="Adriaenssens E.M."/>
            <person name="Foster-Nyarko E."/>
            <person name="Jarju S."/>
            <person name="Secka A."/>
            <person name="Antonio M."/>
            <person name="Oren A."/>
            <person name="Chaudhuri R.R."/>
            <person name="La Ragione R."/>
            <person name="Hildebrand F."/>
            <person name="Pallen M.J."/>
        </authorList>
    </citation>
    <scope>NUCLEOTIDE SEQUENCE</scope>
    <source>
        <strain evidence="10">CHK193-30670</strain>
    </source>
</reference>
<comment type="function">
    <text evidence="8">3'-5' exoribonuclease that releases 5'-nucleoside monophosphates and is involved in maturation of structured RNAs.</text>
</comment>
<dbReference type="EC" id="3.1.13.1" evidence="8"/>
<organism evidence="10 11">
    <name type="scientific">Candidatus Aphodocola excrementigallinarum</name>
    <dbReference type="NCBI Taxonomy" id="2840670"/>
    <lineage>
        <taxon>Bacteria</taxon>
        <taxon>Bacillati</taxon>
        <taxon>Bacillota</taxon>
        <taxon>Bacilli</taxon>
        <taxon>Candidatus Aphodocola</taxon>
    </lineage>
</organism>
<dbReference type="SUPFAM" id="SSF50249">
    <property type="entry name" value="Nucleic acid-binding proteins"/>
    <property type="match status" value="4"/>
</dbReference>
<dbReference type="Pfam" id="PF00575">
    <property type="entry name" value="S1"/>
    <property type="match status" value="1"/>
</dbReference>
<dbReference type="Pfam" id="PF08206">
    <property type="entry name" value="OB_RNB"/>
    <property type="match status" value="1"/>
</dbReference>
<dbReference type="InterPro" id="IPR001900">
    <property type="entry name" value="RNase_II/R"/>
</dbReference>
<proteinExistence type="inferred from homology"/>
<reference evidence="10" key="1">
    <citation type="submission" date="2020-10" db="EMBL/GenBank/DDBJ databases">
        <authorList>
            <person name="Gilroy R."/>
        </authorList>
    </citation>
    <scope>NUCLEOTIDE SEQUENCE</scope>
    <source>
        <strain evidence="10">CHK193-30670</strain>
    </source>
</reference>
<dbReference type="PROSITE" id="PS50126">
    <property type="entry name" value="S1"/>
    <property type="match status" value="1"/>
</dbReference>
<dbReference type="InterPro" id="IPR050180">
    <property type="entry name" value="RNR_Ribonuclease"/>
</dbReference>
<dbReference type="CDD" id="cd04471">
    <property type="entry name" value="S1_RNase_R"/>
    <property type="match status" value="1"/>
</dbReference>
<dbReference type="InterPro" id="IPR011805">
    <property type="entry name" value="RNase_R"/>
</dbReference>
<dbReference type="NCBIfam" id="TIGR00358">
    <property type="entry name" value="3_prime_RNase"/>
    <property type="match status" value="1"/>
</dbReference>
<evidence type="ECO:0000256" key="2">
    <source>
        <dbReference type="ARBA" id="ARBA00004496"/>
    </source>
</evidence>
<evidence type="ECO:0000313" key="10">
    <source>
        <dbReference type="EMBL" id="HIU40812.1"/>
    </source>
</evidence>
<evidence type="ECO:0000256" key="4">
    <source>
        <dbReference type="ARBA" id="ARBA00022722"/>
    </source>
</evidence>
<dbReference type="AlphaFoldDB" id="A0A9D1LJD2"/>
<keyword evidence="3 8" id="KW-0963">Cytoplasm</keyword>
<feature type="domain" description="S1 motif" evidence="9">
    <location>
        <begin position="617"/>
        <end position="697"/>
    </location>
</feature>
<dbReference type="GO" id="GO:0003723">
    <property type="term" value="F:RNA binding"/>
    <property type="evidence" value="ECO:0007669"/>
    <property type="project" value="UniProtKB-UniRule"/>
</dbReference>
<accession>A0A9D1LJD2</accession>
<evidence type="ECO:0000256" key="1">
    <source>
        <dbReference type="ARBA" id="ARBA00001849"/>
    </source>
</evidence>
<comment type="subcellular location">
    <subcellularLocation>
        <location evidence="2 8">Cytoplasm</location>
    </subcellularLocation>
</comment>
<dbReference type="SMART" id="SM00357">
    <property type="entry name" value="CSP"/>
    <property type="match status" value="1"/>
</dbReference>
<comment type="catalytic activity">
    <reaction evidence="1 8">
        <text>Exonucleolytic cleavage in the 3'- to 5'-direction to yield nucleoside 5'-phosphates.</text>
        <dbReference type="EC" id="3.1.13.1"/>
    </reaction>
</comment>
<dbReference type="Pfam" id="PF17876">
    <property type="entry name" value="CSD2"/>
    <property type="match status" value="1"/>
</dbReference>
<evidence type="ECO:0000256" key="3">
    <source>
        <dbReference type="ARBA" id="ARBA00022490"/>
    </source>
</evidence>
<dbReference type="Gene3D" id="2.40.50.140">
    <property type="entry name" value="Nucleic acid-binding proteins"/>
    <property type="match status" value="2"/>
</dbReference>
<dbReference type="PANTHER" id="PTHR23355:SF9">
    <property type="entry name" value="DIS3-LIKE EXONUCLEASE 2"/>
    <property type="match status" value="1"/>
</dbReference>
<dbReference type="InterPro" id="IPR003029">
    <property type="entry name" value="S1_domain"/>
</dbReference>
<comment type="similarity">
    <text evidence="8">Belongs to the RNR ribonuclease family. RNase R subfamily.</text>
</comment>
<dbReference type="InterPro" id="IPR004476">
    <property type="entry name" value="RNase_II/RNase_R"/>
</dbReference>
<keyword evidence="4 8" id="KW-0540">Nuclease</keyword>
<evidence type="ECO:0000256" key="6">
    <source>
        <dbReference type="ARBA" id="ARBA00022839"/>
    </source>
</evidence>
<dbReference type="NCBIfam" id="TIGR02063">
    <property type="entry name" value="RNase_R"/>
    <property type="match status" value="1"/>
</dbReference>
<keyword evidence="5 8" id="KW-0378">Hydrolase</keyword>
<dbReference type="InterPro" id="IPR040476">
    <property type="entry name" value="CSD2"/>
</dbReference>